<proteinExistence type="predicted"/>
<dbReference type="RefSeq" id="WP_093390924.1">
    <property type="nucleotide sequence ID" value="NZ_FOTW01000038.1"/>
</dbReference>
<dbReference type="OrthoDB" id="9758386at2"/>
<organism evidence="1 2">
    <name type="scientific">Rugamonas rubra</name>
    <dbReference type="NCBI Taxonomy" id="758825"/>
    <lineage>
        <taxon>Bacteria</taxon>
        <taxon>Pseudomonadati</taxon>
        <taxon>Pseudomonadota</taxon>
        <taxon>Betaproteobacteria</taxon>
        <taxon>Burkholderiales</taxon>
        <taxon>Oxalobacteraceae</taxon>
        <taxon>Telluria group</taxon>
        <taxon>Rugamonas</taxon>
    </lineage>
</organism>
<dbReference type="InterPro" id="IPR011044">
    <property type="entry name" value="Quino_amine_DH_bsu"/>
</dbReference>
<gene>
    <name evidence="1" type="ORF">SAMN02982985_05533</name>
</gene>
<evidence type="ECO:0000313" key="2">
    <source>
        <dbReference type="Proteomes" id="UP000199470"/>
    </source>
</evidence>
<evidence type="ECO:0000313" key="1">
    <source>
        <dbReference type="EMBL" id="SFM85116.1"/>
    </source>
</evidence>
<dbReference type="Proteomes" id="UP000199470">
    <property type="component" value="Unassembled WGS sequence"/>
</dbReference>
<accession>A0A1I4U7Y8</accession>
<protein>
    <submittedName>
        <fullName evidence="1">Uncharacterized protein</fullName>
    </submittedName>
</protein>
<reference evidence="1 2" key="1">
    <citation type="submission" date="2016-10" db="EMBL/GenBank/DDBJ databases">
        <authorList>
            <person name="de Groot N.N."/>
        </authorList>
    </citation>
    <scope>NUCLEOTIDE SEQUENCE [LARGE SCALE GENOMIC DNA]</scope>
    <source>
        <strain evidence="1 2">ATCC 43154</strain>
    </source>
</reference>
<dbReference type="STRING" id="758825.SAMN02982985_05533"/>
<dbReference type="PROSITE" id="PS51257">
    <property type="entry name" value="PROKAR_LIPOPROTEIN"/>
    <property type="match status" value="1"/>
</dbReference>
<dbReference type="EMBL" id="FOTW01000038">
    <property type="protein sequence ID" value="SFM85116.1"/>
    <property type="molecule type" value="Genomic_DNA"/>
</dbReference>
<dbReference type="SUPFAM" id="SSF50969">
    <property type="entry name" value="YVTN repeat-like/Quinoprotein amine dehydrogenase"/>
    <property type="match status" value="2"/>
</dbReference>
<keyword evidence="2" id="KW-1185">Reference proteome</keyword>
<dbReference type="AlphaFoldDB" id="A0A1I4U7Y8"/>
<name>A0A1I4U7Y8_9BURK</name>
<sequence length="728" mass="77607">MLPFSIRNLTVAVLAAIIAGCGGGGGGGSDAPPPPVAIIDTDKDGVADSADAAANDPLCSAASDASNGICYLRTLASPRLKIVGNADGKIVFNSEDDALRLYTYDLKTKHFLGRVNISGYTPKTYAYSADHARVYVGDTDGKIHSYSESLQQSATIFASVPASVNGLVAVGKYLMAQDDTGAWESHHLFDKLGAKVDSKDWNYYSRHYDWNQATSTLYFFRDNSSPNDLMFEVIDQATGKITSSGESPYHGAYSIIGPIRSNPAGTKVLLGSGDIYAAPGLTWQGNIGTTPADAVWIANDELLTLSPSADKTRLTRFSAARTKVEELLVDGEVLGVSIIGSANYLVVKKTTHIEIVNYVPSDDTDGDGVANLADKFPLDKTAAVDSDNDGYPDAFLGGFTAADSTTGLNKDFYPNDASCHAFDQGDGVNCNAALTTPAYVPDQVFSDGADTIYLLSRQHGRLYRWSKATGAYLAPLVIGQKVNQATAVPDVVTLSAEHKRIYFGYQSGLITYISLAGDPRETPFAVLATRVGGLASVGNYLLAQDDSGAWASHYIFDSAAKLTDNKEWNYFSRSYAWNPSQSRVYFFRDDTSPNDLMYETIDQATGKIVGNGDSPYHGDYPIQGPIRVSGGGGRIVIGSGIIYSTSDLTIVKSLGSSFVDAQWLDDGSLVTIESIGTGSTKVTLYNASLAMVKNQVFAGAPHALVKTGGRIYAVTGVDGKPMINFFVP</sequence>